<evidence type="ECO:0000313" key="3">
    <source>
        <dbReference type="Proteomes" id="UP000274046"/>
    </source>
</evidence>
<gene>
    <name evidence="2" type="ORF">D7004_15360</name>
</gene>
<proteinExistence type="predicted"/>
<keyword evidence="3" id="KW-1185">Reference proteome</keyword>
<feature type="transmembrane region" description="Helical" evidence="1">
    <location>
        <begin position="78"/>
        <end position="97"/>
    </location>
</feature>
<dbReference type="Pfam" id="PF14126">
    <property type="entry name" value="DUF4293"/>
    <property type="match status" value="1"/>
</dbReference>
<dbReference type="EMBL" id="RBEE01000042">
    <property type="protein sequence ID" value="RNL51099.1"/>
    <property type="molecule type" value="Genomic_DNA"/>
</dbReference>
<dbReference type="OrthoDB" id="594989at2"/>
<keyword evidence="1" id="KW-0812">Transmembrane</keyword>
<evidence type="ECO:0000313" key="2">
    <source>
        <dbReference type="EMBL" id="RNL51099.1"/>
    </source>
</evidence>
<feature type="transmembrane region" description="Helical" evidence="1">
    <location>
        <begin position="109"/>
        <end position="129"/>
    </location>
</feature>
<dbReference type="InterPro" id="IPR025635">
    <property type="entry name" value="DUF4293"/>
</dbReference>
<keyword evidence="1" id="KW-1133">Transmembrane helix</keyword>
<protein>
    <submittedName>
        <fullName evidence="2">DUF4293 family protein</fullName>
    </submittedName>
</protein>
<sequence length="174" mass="19591">MFFYPPNKKSKFAEIILFIMIQRVQSIWLFLAAIVLVLMLFLPVLTKENKTVETSIHTVGLYQDVVGKPGPGLLKEQFTPLLITNIVVALLCFVNIFNFRKRALQKRIAILSIIAIGAFAFWCSIFAQKLPGGIDGAHFDFGAYLPAISILFCVLAIFGINKDEKLIRSAERLR</sequence>
<accession>A0A3N0BQ19</accession>
<keyword evidence="1" id="KW-0472">Membrane</keyword>
<evidence type="ECO:0000256" key="1">
    <source>
        <dbReference type="SAM" id="Phobius"/>
    </source>
</evidence>
<organism evidence="2 3">
    <name type="scientific">Pedobacter jejuensis</name>
    <dbReference type="NCBI Taxonomy" id="1268550"/>
    <lineage>
        <taxon>Bacteria</taxon>
        <taxon>Pseudomonadati</taxon>
        <taxon>Bacteroidota</taxon>
        <taxon>Sphingobacteriia</taxon>
        <taxon>Sphingobacteriales</taxon>
        <taxon>Sphingobacteriaceae</taxon>
        <taxon>Pedobacter</taxon>
    </lineage>
</organism>
<dbReference type="AlphaFoldDB" id="A0A3N0BQ19"/>
<feature type="transmembrane region" description="Helical" evidence="1">
    <location>
        <begin position="141"/>
        <end position="160"/>
    </location>
</feature>
<reference evidence="2 3" key="1">
    <citation type="submission" date="2018-10" db="EMBL/GenBank/DDBJ databases">
        <title>Genome sequencing of Pedobacter jejuensis TNB23.</title>
        <authorList>
            <person name="Cho Y.-J."/>
            <person name="Cho A."/>
            <person name="Kim O.-S."/>
        </authorList>
    </citation>
    <scope>NUCLEOTIDE SEQUENCE [LARGE SCALE GENOMIC DNA]</scope>
    <source>
        <strain evidence="2 3">TNB23</strain>
    </source>
</reference>
<comment type="caution">
    <text evidence="2">The sequence shown here is derived from an EMBL/GenBank/DDBJ whole genome shotgun (WGS) entry which is preliminary data.</text>
</comment>
<feature type="transmembrane region" description="Helical" evidence="1">
    <location>
        <begin position="27"/>
        <end position="45"/>
    </location>
</feature>
<name>A0A3N0BQ19_9SPHI</name>
<dbReference type="Proteomes" id="UP000274046">
    <property type="component" value="Unassembled WGS sequence"/>
</dbReference>